<dbReference type="NCBIfam" id="TIGR00254">
    <property type="entry name" value="GGDEF"/>
    <property type="match status" value="1"/>
</dbReference>
<dbReference type="InterPro" id="IPR029787">
    <property type="entry name" value="Nucleotide_cyclase"/>
</dbReference>
<dbReference type="InterPro" id="IPR001633">
    <property type="entry name" value="EAL_dom"/>
</dbReference>
<dbReference type="Gene3D" id="3.30.70.270">
    <property type="match status" value="1"/>
</dbReference>
<gene>
    <name evidence="6" type="ORF">I4W93_008760</name>
</gene>
<dbReference type="Gene3D" id="3.30.450.20">
    <property type="entry name" value="PAS domain"/>
    <property type="match status" value="2"/>
</dbReference>
<dbReference type="PROSITE" id="PS50887">
    <property type="entry name" value="GGDEF"/>
    <property type="match status" value="1"/>
</dbReference>
<dbReference type="SMART" id="SM00267">
    <property type="entry name" value="GGDEF"/>
    <property type="match status" value="1"/>
</dbReference>
<keyword evidence="1" id="KW-0472">Membrane</keyword>
<dbReference type="InterPro" id="IPR000700">
    <property type="entry name" value="PAS-assoc_C"/>
</dbReference>
<dbReference type="SMART" id="SM00091">
    <property type="entry name" value="PAS"/>
    <property type="match status" value="1"/>
</dbReference>
<name>A0ABS7X949_9GAMM</name>
<feature type="domain" description="PAS" evidence="2">
    <location>
        <begin position="191"/>
        <end position="236"/>
    </location>
</feature>
<dbReference type="Pfam" id="PF13426">
    <property type="entry name" value="PAS_9"/>
    <property type="match status" value="1"/>
</dbReference>
<dbReference type="InterPro" id="IPR013655">
    <property type="entry name" value="PAS_fold_3"/>
</dbReference>
<dbReference type="InterPro" id="IPR001610">
    <property type="entry name" value="PAC"/>
</dbReference>
<evidence type="ECO:0000313" key="7">
    <source>
        <dbReference type="Proteomes" id="UP000663814"/>
    </source>
</evidence>
<dbReference type="InterPro" id="IPR052155">
    <property type="entry name" value="Biofilm_reg_signaling"/>
</dbReference>
<feature type="domain" description="PAC" evidence="3">
    <location>
        <begin position="261"/>
        <end position="313"/>
    </location>
</feature>
<dbReference type="InterPro" id="IPR000014">
    <property type="entry name" value="PAS"/>
</dbReference>
<evidence type="ECO:0000259" key="4">
    <source>
        <dbReference type="PROSITE" id="PS50883"/>
    </source>
</evidence>
<dbReference type="SUPFAM" id="SSF55785">
    <property type="entry name" value="PYP-like sensor domain (PAS domain)"/>
    <property type="match status" value="2"/>
</dbReference>
<dbReference type="PROSITE" id="PS50113">
    <property type="entry name" value="PAC"/>
    <property type="match status" value="1"/>
</dbReference>
<feature type="domain" description="GGDEF" evidence="5">
    <location>
        <begin position="341"/>
        <end position="474"/>
    </location>
</feature>
<keyword evidence="1" id="KW-1133">Transmembrane helix</keyword>
<dbReference type="SUPFAM" id="SSF55073">
    <property type="entry name" value="Nucleotide cyclase"/>
    <property type="match status" value="1"/>
</dbReference>
<evidence type="ECO:0000259" key="2">
    <source>
        <dbReference type="PROSITE" id="PS50112"/>
    </source>
</evidence>
<keyword evidence="7" id="KW-1185">Reference proteome</keyword>
<dbReference type="CDD" id="cd01948">
    <property type="entry name" value="EAL"/>
    <property type="match status" value="1"/>
</dbReference>
<evidence type="ECO:0000259" key="5">
    <source>
        <dbReference type="PROSITE" id="PS50887"/>
    </source>
</evidence>
<evidence type="ECO:0000256" key="1">
    <source>
        <dbReference type="SAM" id="Phobius"/>
    </source>
</evidence>
<organism evidence="6 7">
    <name type="scientific">Rheinheimera maricola</name>
    <dbReference type="NCBI Taxonomy" id="2793282"/>
    <lineage>
        <taxon>Bacteria</taxon>
        <taxon>Pseudomonadati</taxon>
        <taxon>Pseudomonadota</taxon>
        <taxon>Gammaproteobacteria</taxon>
        <taxon>Chromatiales</taxon>
        <taxon>Chromatiaceae</taxon>
        <taxon>Rheinheimera</taxon>
    </lineage>
</organism>
<protein>
    <submittedName>
        <fullName evidence="6">EAL domain-containing protein</fullName>
    </submittedName>
</protein>
<dbReference type="SMART" id="SM00052">
    <property type="entry name" value="EAL"/>
    <property type="match status" value="1"/>
</dbReference>
<evidence type="ECO:0000259" key="3">
    <source>
        <dbReference type="PROSITE" id="PS50113"/>
    </source>
</evidence>
<dbReference type="SUPFAM" id="SSF141868">
    <property type="entry name" value="EAL domain-like"/>
    <property type="match status" value="1"/>
</dbReference>
<dbReference type="Proteomes" id="UP000663814">
    <property type="component" value="Unassembled WGS sequence"/>
</dbReference>
<dbReference type="Pfam" id="PF00990">
    <property type="entry name" value="GGDEF"/>
    <property type="match status" value="1"/>
</dbReference>
<dbReference type="PANTHER" id="PTHR44757:SF2">
    <property type="entry name" value="BIOFILM ARCHITECTURE MAINTENANCE PROTEIN MBAA"/>
    <property type="match status" value="1"/>
</dbReference>
<comment type="caution">
    <text evidence="6">The sequence shown here is derived from an EMBL/GenBank/DDBJ whole genome shotgun (WGS) entry which is preliminary data.</text>
</comment>
<evidence type="ECO:0000313" key="6">
    <source>
        <dbReference type="EMBL" id="MBZ9611690.1"/>
    </source>
</evidence>
<dbReference type="PANTHER" id="PTHR44757">
    <property type="entry name" value="DIGUANYLATE CYCLASE DGCP"/>
    <property type="match status" value="1"/>
</dbReference>
<dbReference type="PROSITE" id="PS50112">
    <property type="entry name" value="PAS"/>
    <property type="match status" value="1"/>
</dbReference>
<dbReference type="InterPro" id="IPR043128">
    <property type="entry name" value="Rev_trsase/Diguanyl_cyclase"/>
</dbReference>
<accession>A0ABS7X949</accession>
<proteinExistence type="predicted"/>
<dbReference type="CDD" id="cd01949">
    <property type="entry name" value="GGDEF"/>
    <property type="match status" value="1"/>
</dbReference>
<dbReference type="Pfam" id="PF08447">
    <property type="entry name" value="PAS_3"/>
    <property type="match status" value="1"/>
</dbReference>
<dbReference type="InterPro" id="IPR000160">
    <property type="entry name" value="GGDEF_dom"/>
</dbReference>
<feature type="transmembrane region" description="Helical" evidence="1">
    <location>
        <begin position="35"/>
        <end position="55"/>
    </location>
</feature>
<feature type="domain" description="EAL" evidence="4">
    <location>
        <begin position="483"/>
        <end position="736"/>
    </location>
</feature>
<reference evidence="6 7" key="2">
    <citation type="submission" date="2021-08" db="EMBL/GenBank/DDBJ databases">
        <title>Rheinheimera aquimaris sp. nov., isolated from seawater of the East Sea in Korea.</title>
        <authorList>
            <person name="Kim K.H."/>
            <person name="Wenting R."/>
            <person name="Kim K.R."/>
            <person name="Jeon C.O."/>
        </authorList>
    </citation>
    <scope>NUCLEOTIDE SEQUENCE [LARGE SCALE GENOMIC DNA]</scope>
    <source>
        <strain evidence="6 7">MA-13</strain>
    </source>
</reference>
<dbReference type="PROSITE" id="PS50883">
    <property type="entry name" value="EAL"/>
    <property type="match status" value="1"/>
</dbReference>
<dbReference type="NCBIfam" id="TIGR00229">
    <property type="entry name" value="sensory_box"/>
    <property type="match status" value="1"/>
</dbReference>
<keyword evidence="1" id="KW-0812">Transmembrane</keyword>
<dbReference type="CDD" id="cd00130">
    <property type="entry name" value="PAS"/>
    <property type="match status" value="1"/>
</dbReference>
<dbReference type="Gene3D" id="3.20.20.450">
    <property type="entry name" value="EAL domain"/>
    <property type="match status" value="1"/>
</dbReference>
<reference evidence="6 7" key="1">
    <citation type="submission" date="2020-12" db="EMBL/GenBank/DDBJ databases">
        <authorList>
            <person name="Ruan W."/>
            <person name="Khan S.A."/>
            <person name="Jeon C.O."/>
        </authorList>
    </citation>
    <scope>NUCLEOTIDE SEQUENCE [LARGE SCALE GENOMIC DNA]</scope>
    <source>
        <strain evidence="6 7">MA-13</strain>
    </source>
</reference>
<dbReference type="InterPro" id="IPR035965">
    <property type="entry name" value="PAS-like_dom_sf"/>
</dbReference>
<dbReference type="InterPro" id="IPR035919">
    <property type="entry name" value="EAL_sf"/>
</dbReference>
<dbReference type="RefSeq" id="WP_205313678.1">
    <property type="nucleotide sequence ID" value="NZ_JAERPS020000003.1"/>
</dbReference>
<dbReference type="Pfam" id="PF00563">
    <property type="entry name" value="EAL"/>
    <property type="match status" value="1"/>
</dbReference>
<dbReference type="EMBL" id="JAERPS020000003">
    <property type="protein sequence ID" value="MBZ9611690.1"/>
    <property type="molecule type" value="Genomic_DNA"/>
</dbReference>
<dbReference type="SMART" id="SM00086">
    <property type="entry name" value="PAC"/>
    <property type="match status" value="2"/>
</dbReference>
<sequence length="749" mass="85268">MLVKSKKTQFISVLLLSFLSFGVQAIAWDSFQPYLISTVLLFSFGALVLGHVSILKMRRYQAKLESSEERLRLSLWGSGDELWDWNISSGQLYRSSSWLHPVALQPDTQDVPPNKQQIHPQDIDRVCEQLQLHLCGRTAHFEATYRLRTADQSWTWVLDRGKTVEFTADGKPSRMTGTLKNINQLKQTEEQLQLFARCLKNISDAVVICDIDFNIIEVNPSFSHITGKTREQVLQQRFELTMYPSRFMHEIRHTILRQGSWSGEIREQRQSGDIYQAELTFDVIKDDHGVINQYVAVFSDITERKAKEAELSRLASSDTLTGLPNRAVFMQKLAQFVDENTQHALLVFDLDNFKKINDSLGHELGDNLLCKLAVRLSNYPQYRDRLYRLGGDEFALLLDQTNDLHFITSLAKELLALINQPIMVNQHELAITSSIGIVMFPDDGNDPQALLRNADTAMYHAKSQGANRYLFFNDSMNKLAVKRLQVENLIRHGLKENYFSVYYQPKMDIISGTLVGMEALVRFITPKGGLISPASFIPVAEETGQIIEIGEVVLRQACRDVKTWLDQNLFHGRVAVNLSSRQFSLPFLCEQIDDILQQTELPSYHLELEITEGTVMQSPPQAIETMKKLRARGIHLAMDDFGTGYSSLAYLKQFPLNTLKIDKAFIDDMNTARGRNMVDTIVTIAHNLSLTVVAEGVEQAEQLDMLRKLRCEVIQGYYYSKPLSATDFADFLRLQKIQRSKTHSAAVLS</sequence>